<dbReference type="GO" id="GO:0034663">
    <property type="term" value="C:endoplasmic reticulum chaperone complex"/>
    <property type="evidence" value="ECO:0007669"/>
    <property type="project" value="TreeGrafter"/>
</dbReference>
<sequence length="509" mass="55646">MAKTQFETSVFGIHLGNTSACLASYKDGKAQIIANDVGDRITPAVVAVTDTEKVVGTSAKAGIARNNTSTVVHNKRLLNNNVDDETLSNIGNKTPYKITKDGNVLKYILKHGERTFSVTPESVAVSIFTKLFEIASSSGKFDNDLKAVLCCPLNYPQSSRCTLMRAAEEAGFEVLQVISEPAATALAYSIGVQNPEEELMCLVYRVGGATLDVSIVEERSGMYSVRQSTHLPDLGGDRFTTMLAEYLAEEYRKKCKLDPFESRRSMAKLTSAAETCKHVLSTMGTAHCFVESLCEGVDFSYNITRARFESLISPIIHQYINPIKEILQKAKMENKRIQKVLLSGGCVKVPKLQQVLREVFPNAEFVNSLSPDEVIAIGAARHASYLSSAIDPECQHLWREIPAVAAPIFFRGNGIDEQCIIRGMTPVPVRRCKKFFVEPAEEAFVELVEIPTDVLTTRGILGKLSLGQVLTQVEVCLEVSVNSVGGLSAVLTDSSGQKKATLKLDPPQE</sequence>
<evidence type="ECO:0000256" key="3">
    <source>
        <dbReference type="ARBA" id="ARBA00022840"/>
    </source>
</evidence>
<comment type="caution">
    <text evidence="4">The sequence shown here is derived from an EMBL/GenBank/DDBJ whole genome shotgun (WGS) entry which is preliminary data.</text>
</comment>
<dbReference type="Proteomes" id="UP001378592">
    <property type="component" value="Unassembled WGS sequence"/>
</dbReference>
<organism evidence="4 5">
    <name type="scientific">Gryllus longicercus</name>
    <dbReference type="NCBI Taxonomy" id="2509291"/>
    <lineage>
        <taxon>Eukaryota</taxon>
        <taxon>Metazoa</taxon>
        <taxon>Ecdysozoa</taxon>
        <taxon>Arthropoda</taxon>
        <taxon>Hexapoda</taxon>
        <taxon>Insecta</taxon>
        <taxon>Pterygota</taxon>
        <taxon>Neoptera</taxon>
        <taxon>Polyneoptera</taxon>
        <taxon>Orthoptera</taxon>
        <taxon>Ensifera</taxon>
        <taxon>Gryllidea</taxon>
        <taxon>Grylloidea</taxon>
        <taxon>Gryllidae</taxon>
        <taxon>Gryllinae</taxon>
        <taxon>Gryllus</taxon>
    </lineage>
</organism>
<dbReference type="PANTHER" id="PTHR45639:SF34">
    <property type="entry name" value="CHAPERONE PROTEIN DNAK"/>
    <property type="match status" value="1"/>
</dbReference>
<dbReference type="Gene3D" id="3.30.30.30">
    <property type="match status" value="1"/>
</dbReference>
<name>A0AAN9Z4L0_9ORTH</name>
<evidence type="ECO:0000313" key="5">
    <source>
        <dbReference type="Proteomes" id="UP001378592"/>
    </source>
</evidence>
<protein>
    <recommendedName>
        <fullName evidence="6">Heat shock 70 kDa protein 14</fullName>
    </recommendedName>
</protein>
<dbReference type="FunFam" id="3.90.640.10:FF:000021">
    <property type="entry name" value="Heat shock protein 14"/>
    <property type="match status" value="1"/>
</dbReference>
<reference evidence="4 5" key="1">
    <citation type="submission" date="2024-03" db="EMBL/GenBank/DDBJ databases">
        <title>The genome assembly and annotation of the cricket Gryllus longicercus Weissman &amp; Gray.</title>
        <authorList>
            <person name="Szrajer S."/>
            <person name="Gray D."/>
            <person name="Ylla G."/>
        </authorList>
    </citation>
    <scope>NUCLEOTIDE SEQUENCE [LARGE SCALE GENOMIC DNA]</scope>
    <source>
        <strain evidence="4">DAG 2021-001</strain>
        <tissue evidence="4">Whole body minus gut</tissue>
    </source>
</reference>
<keyword evidence="5" id="KW-1185">Reference proteome</keyword>
<dbReference type="GO" id="GO:0140662">
    <property type="term" value="F:ATP-dependent protein folding chaperone"/>
    <property type="evidence" value="ECO:0007669"/>
    <property type="project" value="InterPro"/>
</dbReference>
<dbReference type="GO" id="GO:0005524">
    <property type="term" value="F:ATP binding"/>
    <property type="evidence" value="ECO:0007669"/>
    <property type="project" value="UniProtKB-KW"/>
</dbReference>
<proteinExistence type="inferred from homology"/>
<dbReference type="EMBL" id="JAZDUA010000264">
    <property type="protein sequence ID" value="KAK7862662.1"/>
    <property type="molecule type" value="Genomic_DNA"/>
</dbReference>
<evidence type="ECO:0000313" key="4">
    <source>
        <dbReference type="EMBL" id="KAK7862662.1"/>
    </source>
</evidence>
<dbReference type="Gene3D" id="3.90.640.10">
    <property type="entry name" value="Actin, Chain A, domain 4"/>
    <property type="match status" value="1"/>
</dbReference>
<keyword evidence="3" id="KW-0067">ATP-binding</keyword>
<comment type="similarity">
    <text evidence="1">Belongs to the heat shock protein 70 family.</text>
</comment>
<dbReference type="InterPro" id="IPR013126">
    <property type="entry name" value="Hsp_70_fam"/>
</dbReference>
<evidence type="ECO:0000256" key="1">
    <source>
        <dbReference type="ARBA" id="ARBA00007381"/>
    </source>
</evidence>
<dbReference type="PRINTS" id="PR00301">
    <property type="entry name" value="HEATSHOCK70"/>
</dbReference>
<dbReference type="Pfam" id="PF00012">
    <property type="entry name" value="HSP70"/>
    <property type="match status" value="1"/>
</dbReference>
<keyword evidence="2" id="KW-0547">Nucleotide-binding</keyword>
<dbReference type="SUPFAM" id="SSF53067">
    <property type="entry name" value="Actin-like ATPase domain"/>
    <property type="match status" value="2"/>
</dbReference>
<dbReference type="GO" id="GO:0030968">
    <property type="term" value="P:endoplasmic reticulum unfolded protein response"/>
    <property type="evidence" value="ECO:0007669"/>
    <property type="project" value="TreeGrafter"/>
</dbReference>
<dbReference type="Gene3D" id="3.30.420.40">
    <property type="match status" value="2"/>
</dbReference>
<dbReference type="AlphaFoldDB" id="A0AAN9Z4L0"/>
<evidence type="ECO:0008006" key="6">
    <source>
        <dbReference type="Google" id="ProtNLM"/>
    </source>
</evidence>
<dbReference type="PANTHER" id="PTHR45639">
    <property type="entry name" value="HSC70CB, ISOFORM G-RELATED"/>
    <property type="match status" value="1"/>
</dbReference>
<accession>A0AAN9Z4L0</accession>
<gene>
    <name evidence="4" type="ORF">R5R35_009235</name>
</gene>
<dbReference type="InterPro" id="IPR043129">
    <property type="entry name" value="ATPase_NBD"/>
</dbReference>
<evidence type="ECO:0000256" key="2">
    <source>
        <dbReference type="ARBA" id="ARBA00022741"/>
    </source>
</evidence>